<dbReference type="PANTHER" id="PTHR43566">
    <property type="entry name" value="CONSERVED PROTEIN"/>
    <property type="match status" value="1"/>
</dbReference>
<evidence type="ECO:0000259" key="2">
    <source>
        <dbReference type="Pfam" id="PF13635"/>
    </source>
</evidence>
<dbReference type="PANTHER" id="PTHR43566:SF2">
    <property type="entry name" value="DUF4143 DOMAIN-CONTAINING PROTEIN"/>
    <property type="match status" value="1"/>
</dbReference>
<accession>A0ABV0EG40</accession>
<evidence type="ECO:0000259" key="1">
    <source>
        <dbReference type="Pfam" id="PF13173"/>
    </source>
</evidence>
<evidence type="ECO:0000313" key="4">
    <source>
        <dbReference type="Proteomes" id="UP001482231"/>
    </source>
</evidence>
<sequence>MIPRQAEVSLHQLAGWYPAVAIVGPRQSGKTTLARLAFPDKPYVSLENPDEREFARQDARAFLGRFPEGAILDEVQRAPALLSWLQEVLDADRRAGRFVLTGSWQPGLRGGIAQSLAGRVGHLNLLPLSMQELQEARLLPATLAECLLKGGFPPIYDRAIPPHVWFGDYTATYLERDVRQILELRDLAAFHRFLRMCAARTGQLVNLSQLAADCGITHNTAKSWLSVLEASFLVYLLPPWHRNIGKRLVKTPKLYFLDVGLAAWLAGQRSEEAIALGPLRGSLFETWVVSEVVKTLRNRLLPHELFFYRDAHGREIDLILEAHGAPTLAVECKAGETPAGDWFAPLARLADEIGAASAAIVYGGNTDQPRDPVPAIGWRHLPDLLARSTG</sequence>
<dbReference type="SUPFAM" id="SSF52540">
    <property type="entry name" value="P-loop containing nucleoside triphosphate hydrolases"/>
    <property type="match status" value="1"/>
</dbReference>
<dbReference type="Pfam" id="PF13635">
    <property type="entry name" value="DUF4143"/>
    <property type="match status" value="1"/>
</dbReference>
<dbReference type="GO" id="GO:0005524">
    <property type="term" value="F:ATP binding"/>
    <property type="evidence" value="ECO:0007669"/>
    <property type="project" value="UniProtKB-KW"/>
</dbReference>
<feature type="domain" description="AAA" evidence="1">
    <location>
        <begin position="18"/>
        <end position="133"/>
    </location>
</feature>
<organism evidence="3 4">
    <name type="scientific">Thiobacter aerophilum</name>
    <dbReference type="NCBI Taxonomy" id="3121275"/>
    <lineage>
        <taxon>Bacteria</taxon>
        <taxon>Pseudomonadati</taxon>
        <taxon>Pseudomonadota</taxon>
        <taxon>Betaproteobacteria</taxon>
        <taxon>Burkholderiales</taxon>
        <taxon>Thiobacteraceae</taxon>
        <taxon>Thiobacter</taxon>
    </lineage>
</organism>
<protein>
    <submittedName>
        <fullName evidence="3">ATP-binding protein</fullName>
    </submittedName>
</protein>
<dbReference type="InterPro" id="IPR041682">
    <property type="entry name" value="AAA_14"/>
</dbReference>
<dbReference type="InterPro" id="IPR025420">
    <property type="entry name" value="DUF4143"/>
</dbReference>
<evidence type="ECO:0000313" key="3">
    <source>
        <dbReference type="EMBL" id="MEO1766428.1"/>
    </source>
</evidence>
<keyword evidence="4" id="KW-1185">Reference proteome</keyword>
<dbReference type="Proteomes" id="UP001482231">
    <property type="component" value="Unassembled WGS sequence"/>
</dbReference>
<proteinExistence type="predicted"/>
<dbReference type="RefSeq" id="WP_347307481.1">
    <property type="nucleotide sequence ID" value="NZ_JBAJEX010000002.1"/>
</dbReference>
<keyword evidence="3" id="KW-0067">ATP-binding</keyword>
<feature type="domain" description="DUF4143" evidence="2">
    <location>
        <begin position="175"/>
        <end position="335"/>
    </location>
</feature>
<gene>
    <name evidence="3" type="ORF">V6E02_04295</name>
</gene>
<keyword evidence="3" id="KW-0547">Nucleotide-binding</keyword>
<name>A0ABV0EG40_9BURK</name>
<dbReference type="InterPro" id="IPR027417">
    <property type="entry name" value="P-loop_NTPase"/>
</dbReference>
<reference evidence="3 4" key="1">
    <citation type="submission" date="2024-02" db="EMBL/GenBank/DDBJ databases">
        <title>New thermophilic sulfur-oxidizing bacteria from a hot springs of the Uzon caldera (Kamchatka, Russia).</title>
        <authorList>
            <person name="Dukat A.M."/>
            <person name="Elcheninov A.G."/>
            <person name="Frolov E.N."/>
        </authorList>
    </citation>
    <scope>NUCLEOTIDE SEQUENCE [LARGE SCALE GENOMIC DNA]</scope>
    <source>
        <strain evidence="3 4">AK1</strain>
    </source>
</reference>
<comment type="caution">
    <text evidence="3">The sequence shown here is derived from an EMBL/GenBank/DDBJ whole genome shotgun (WGS) entry which is preliminary data.</text>
</comment>
<dbReference type="Pfam" id="PF13173">
    <property type="entry name" value="AAA_14"/>
    <property type="match status" value="1"/>
</dbReference>
<dbReference type="EMBL" id="JBAJEX010000002">
    <property type="protein sequence ID" value="MEO1766428.1"/>
    <property type="molecule type" value="Genomic_DNA"/>
</dbReference>